<accession>A0ABU8AVK0</accession>
<evidence type="ECO:0000256" key="1">
    <source>
        <dbReference type="SAM" id="MobiDB-lite"/>
    </source>
</evidence>
<evidence type="ECO:0000313" key="3">
    <source>
        <dbReference type="Proteomes" id="UP001310290"/>
    </source>
</evidence>
<protein>
    <submittedName>
        <fullName evidence="2">Uncharacterized protein</fullName>
    </submittedName>
</protein>
<gene>
    <name evidence="2" type="ORF">QBA35_28960</name>
</gene>
<dbReference type="EMBL" id="JARULZ010000002">
    <property type="protein sequence ID" value="MEH0637309.1"/>
    <property type="molecule type" value="Genomic_DNA"/>
</dbReference>
<keyword evidence="3" id="KW-1185">Reference proteome</keyword>
<comment type="caution">
    <text evidence="2">The sequence shown here is derived from an EMBL/GenBank/DDBJ whole genome shotgun (WGS) entry which is preliminary data.</text>
</comment>
<sequence>MKRRNSHAAWKRSGTRRSARQLRAREVQPRNQLRAELRATRLARAV</sequence>
<dbReference type="Proteomes" id="UP001310290">
    <property type="component" value="Unassembled WGS sequence"/>
</dbReference>
<feature type="compositionally biased region" description="Basic residues" evidence="1">
    <location>
        <begin position="1"/>
        <end position="22"/>
    </location>
</feature>
<dbReference type="RefSeq" id="WP_334660285.1">
    <property type="nucleotide sequence ID" value="NZ_JARULZ010000002.1"/>
</dbReference>
<evidence type="ECO:0000313" key="2">
    <source>
        <dbReference type="EMBL" id="MEH0637309.1"/>
    </source>
</evidence>
<organism evidence="2 3">
    <name type="scientific">Streptomyces bottropensis</name>
    <dbReference type="NCBI Taxonomy" id="42235"/>
    <lineage>
        <taxon>Bacteria</taxon>
        <taxon>Bacillati</taxon>
        <taxon>Actinomycetota</taxon>
        <taxon>Actinomycetes</taxon>
        <taxon>Kitasatosporales</taxon>
        <taxon>Streptomycetaceae</taxon>
        <taxon>Streptomyces</taxon>
    </lineage>
</organism>
<proteinExistence type="predicted"/>
<feature type="region of interest" description="Disordered" evidence="1">
    <location>
        <begin position="1"/>
        <end position="29"/>
    </location>
</feature>
<name>A0ABU8AVK0_9ACTN</name>
<reference evidence="2" key="1">
    <citation type="submission" date="2023-04" db="EMBL/GenBank/DDBJ databases">
        <title>Genomic diversity of scab-causing Streptomyces spp. in the province of Quebec, Canada.</title>
        <authorList>
            <person name="Biessy A."/>
            <person name="Cadieux M."/>
            <person name="Ciotola M."/>
            <person name="Filion M."/>
        </authorList>
    </citation>
    <scope>NUCLEOTIDE SEQUENCE</scope>
    <source>
        <strain evidence="2">B21-115</strain>
    </source>
</reference>